<dbReference type="Proteomes" id="UP000199541">
    <property type="component" value="Unassembled WGS sequence"/>
</dbReference>
<dbReference type="Gene3D" id="2.40.160.50">
    <property type="entry name" value="membrane protein fhac: a member of the omp85/tpsb transporter family"/>
    <property type="match status" value="1"/>
</dbReference>
<dbReference type="PANTHER" id="PTHR12815:SF23">
    <property type="entry name" value="OUTER MEMBRANE PROTEIN ASSEMBLY FACTOR BAMA"/>
    <property type="match status" value="1"/>
</dbReference>
<comment type="subunit">
    <text evidence="8">Part of the Bam complex.</text>
</comment>
<evidence type="ECO:0000256" key="1">
    <source>
        <dbReference type="ARBA" id="ARBA00004370"/>
    </source>
</evidence>
<dbReference type="InterPro" id="IPR034746">
    <property type="entry name" value="POTRA"/>
</dbReference>
<evidence type="ECO:0000256" key="5">
    <source>
        <dbReference type="ARBA" id="ARBA00022737"/>
    </source>
</evidence>
<keyword evidence="4 8" id="KW-0732">Signal</keyword>
<comment type="subcellular location">
    <subcellularLocation>
        <location evidence="8">Cell outer membrane</location>
    </subcellularLocation>
    <subcellularLocation>
        <location evidence="1">Membrane</location>
    </subcellularLocation>
</comment>
<evidence type="ECO:0000256" key="4">
    <source>
        <dbReference type="ARBA" id="ARBA00022729"/>
    </source>
</evidence>
<dbReference type="Gene3D" id="3.10.20.310">
    <property type="entry name" value="membrane protein fhac"/>
    <property type="match status" value="5"/>
</dbReference>
<sequence length="793" mass="87526">MHDTSGCRAAGAERRGARRRLSSLGVLLLSSPLILGTGAALVASAPAAQAQSYRFTSIKVEGNQHIESGTIVSILHLQRGKALSAADLNDAYQRLAQKHLFESIVLTPRGNTLVVKVTEYPTIDKIAFEGNERYKDKELSKLIKSTAHRVYSPAQAEADAATIAKFYYARGRYAAIVTPKIIKRPDNAVDLVFEIREGKTTEVQRISIIGNQHFTNRRLRQVLATKQAGLLHQFIQSDTYLHERIAEDRQKLTEFYQRRGFIDFEILDVASEFERNRSGFFLTFTVHEGLPYTFGKITMASDVPGLSAKPYEKALRIRAGSTYSPLVMKDNIRRIENILAEQGVTFVTVDPVITRDRANQKLNIVFTLKKSPRVFVQRIDIQGNTTTLDRVIRRQFHTAEGDPFNPRKIQAAADRLRKLGYFSDVEVSTKPGSGPDEVIVDVNVKEKPTGSLTFGLSYGVSSGVGAVVNFAESNFLGRGQAVNFQINTGVNNASSVVSFVEPYLLGRDVQFGFNAFYSRQNYYNTYFDSSSYGVQPSLTFPVSNNGKLTLNYRFASDSMSNVDSGAAVPSAVLQSEVGSRTTSSLGYEYSFDSRRTGLDPNDGIMMSFGQDFAGAGGANRYIKTSAKLAGQTRIFDDEVTLRATLKGGLLSMLSGQSSRAVDRYNNNGEIRGFRPWGIGPRDLNATNQDALGGNKFAVLRLEADFPLGLPAEYGISGGVFWDMGSVWGLNSSELALMTASSQDTAKFHLRSAIGLSIFWKTPIGPLRFNFSHAIKKESYDRVQNFDLTISSQF</sequence>
<feature type="domain" description="POTRA" evidence="10">
    <location>
        <begin position="121"/>
        <end position="198"/>
    </location>
</feature>
<evidence type="ECO:0000256" key="7">
    <source>
        <dbReference type="ARBA" id="ARBA00023237"/>
    </source>
</evidence>
<dbReference type="PANTHER" id="PTHR12815">
    <property type="entry name" value="SORTING AND ASSEMBLY MACHINERY SAMM50 PROTEIN FAMILY MEMBER"/>
    <property type="match status" value="1"/>
</dbReference>
<dbReference type="InterPro" id="IPR010827">
    <property type="entry name" value="BamA/TamA_POTRA"/>
</dbReference>
<accession>A0A1H2WX85</accession>
<dbReference type="RefSeq" id="WP_081825119.1">
    <property type="nucleotide sequence ID" value="NZ_BNAB01000006.1"/>
</dbReference>
<comment type="caution">
    <text evidence="11">The sequence shown here is derived from an EMBL/GenBank/DDBJ whole genome shotgun (WGS) entry which is preliminary data.</text>
</comment>
<dbReference type="PIRSF" id="PIRSF006076">
    <property type="entry name" value="OM_assembly_OMP85"/>
    <property type="match status" value="1"/>
</dbReference>
<keyword evidence="2 8" id="KW-1134">Transmembrane beta strand</keyword>
<evidence type="ECO:0000259" key="10">
    <source>
        <dbReference type="PROSITE" id="PS51779"/>
    </source>
</evidence>
<evidence type="ECO:0000256" key="2">
    <source>
        <dbReference type="ARBA" id="ARBA00022452"/>
    </source>
</evidence>
<reference evidence="11 12" key="1">
    <citation type="submission" date="2016-10" db="EMBL/GenBank/DDBJ databases">
        <authorList>
            <person name="Varghese N."/>
            <person name="Submissions S."/>
        </authorList>
    </citation>
    <scope>NUCLEOTIDE SEQUENCE [LARGE SCALE GENOMIC DNA]</scope>
    <source>
        <strain evidence="11 12">DSM 24802</strain>
    </source>
</reference>
<dbReference type="InterPro" id="IPR039910">
    <property type="entry name" value="D15-like"/>
</dbReference>
<dbReference type="InterPro" id="IPR023707">
    <property type="entry name" value="OM_assembly_BamA"/>
</dbReference>
<dbReference type="Pfam" id="PF01103">
    <property type="entry name" value="Omp85"/>
    <property type="match status" value="1"/>
</dbReference>
<protein>
    <recommendedName>
        <fullName evidence="8 9">Outer membrane protein assembly factor BamA</fullName>
    </recommendedName>
</protein>
<organism evidence="11 12">
    <name type="scientific">Allgaiera indica</name>
    <dbReference type="NCBI Taxonomy" id="765699"/>
    <lineage>
        <taxon>Bacteria</taxon>
        <taxon>Pseudomonadati</taxon>
        <taxon>Pseudomonadota</taxon>
        <taxon>Alphaproteobacteria</taxon>
        <taxon>Rhodobacterales</taxon>
        <taxon>Paracoccaceae</taxon>
        <taxon>Allgaiera</taxon>
    </lineage>
</organism>
<dbReference type="Pfam" id="PF07244">
    <property type="entry name" value="POTRA"/>
    <property type="match status" value="3"/>
</dbReference>
<comment type="similarity">
    <text evidence="8">Belongs to the BamA family.</text>
</comment>
<keyword evidence="5 8" id="KW-0677">Repeat</keyword>
<evidence type="ECO:0000256" key="6">
    <source>
        <dbReference type="ARBA" id="ARBA00023136"/>
    </source>
</evidence>
<name>A0A1H2WX85_9RHOB</name>
<feature type="domain" description="POTRA" evidence="10">
    <location>
        <begin position="53"/>
        <end position="120"/>
    </location>
</feature>
<keyword evidence="7 8" id="KW-0998">Cell outer membrane</keyword>
<keyword evidence="12" id="KW-1185">Reference proteome</keyword>
<keyword evidence="3 8" id="KW-0812">Transmembrane</keyword>
<gene>
    <name evidence="8" type="primary">bamA</name>
    <name evidence="11" type="ORF">SAMN05444006_107107</name>
</gene>
<dbReference type="EMBL" id="FNOB01000007">
    <property type="protein sequence ID" value="SDW85137.1"/>
    <property type="molecule type" value="Genomic_DNA"/>
</dbReference>
<dbReference type="NCBIfam" id="TIGR03303">
    <property type="entry name" value="OM_YaeT"/>
    <property type="match status" value="1"/>
</dbReference>
<evidence type="ECO:0000256" key="9">
    <source>
        <dbReference type="NCBIfam" id="TIGR03303"/>
    </source>
</evidence>
<feature type="domain" description="POTRA" evidence="10">
    <location>
        <begin position="374"/>
        <end position="447"/>
    </location>
</feature>
<dbReference type="HAMAP" id="MF_01430">
    <property type="entry name" value="OM_assembly_BamA"/>
    <property type="match status" value="1"/>
</dbReference>
<dbReference type="PROSITE" id="PS51779">
    <property type="entry name" value="POTRA"/>
    <property type="match status" value="3"/>
</dbReference>
<proteinExistence type="inferred from homology"/>
<evidence type="ECO:0000256" key="3">
    <source>
        <dbReference type="ARBA" id="ARBA00022692"/>
    </source>
</evidence>
<keyword evidence="6 8" id="KW-0472">Membrane</keyword>
<evidence type="ECO:0000313" key="12">
    <source>
        <dbReference type="Proteomes" id="UP000199541"/>
    </source>
</evidence>
<comment type="function">
    <text evidence="8">Part of the outer membrane protein assembly complex, which is involved in assembly and insertion of beta-barrel proteins into the outer membrane.</text>
</comment>
<evidence type="ECO:0000313" key="11">
    <source>
        <dbReference type="EMBL" id="SDW85137.1"/>
    </source>
</evidence>
<dbReference type="InterPro" id="IPR000184">
    <property type="entry name" value="Bac_surfAg_D15"/>
</dbReference>
<evidence type="ECO:0000256" key="8">
    <source>
        <dbReference type="HAMAP-Rule" id="MF_01430"/>
    </source>
</evidence>